<evidence type="ECO:0000313" key="6">
    <source>
        <dbReference type="EMBL" id="KAA8495370.1"/>
    </source>
</evidence>
<dbReference type="GO" id="GO:0015074">
    <property type="term" value="P:DNA integration"/>
    <property type="evidence" value="ECO:0007669"/>
    <property type="project" value="InterPro"/>
</dbReference>
<dbReference type="GO" id="GO:0005886">
    <property type="term" value="C:plasma membrane"/>
    <property type="evidence" value="ECO:0007669"/>
    <property type="project" value="TreeGrafter"/>
</dbReference>
<keyword evidence="3" id="KW-0472">Membrane</keyword>
<feature type="transmembrane region" description="Helical" evidence="3">
    <location>
        <begin position="2087"/>
        <end position="2107"/>
    </location>
</feature>
<dbReference type="SUPFAM" id="SSF56672">
    <property type="entry name" value="DNA/RNA polymerases"/>
    <property type="match status" value="1"/>
</dbReference>
<evidence type="ECO:0000256" key="2">
    <source>
        <dbReference type="SAM" id="MobiDB-lite"/>
    </source>
</evidence>
<feature type="region of interest" description="Disordered" evidence="2">
    <location>
        <begin position="849"/>
        <end position="980"/>
    </location>
</feature>
<keyword evidence="7" id="KW-1185">Reference proteome</keyword>
<feature type="domain" description="Integrase catalytic" evidence="4">
    <location>
        <begin position="515"/>
        <end position="690"/>
    </location>
</feature>
<feature type="transmembrane region" description="Helical" evidence="3">
    <location>
        <begin position="2116"/>
        <end position="2140"/>
    </location>
</feature>
<dbReference type="InterPro" id="IPR013121">
    <property type="entry name" value="Fe_red_NAD-bd_6"/>
</dbReference>
<feature type="transmembrane region" description="Helical" evidence="3">
    <location>
        <begin position="2061"/>
        <end position="2081"/>
    </location>
</feature>
<dbReference type="Gene3D" id="2.40.30.10">
    <property type="entry name" value="Translation factors"/>
    <property type="match status" value="1"/>
</dbReference>
<feature type="compositionally biased region" description="Basic residues" evidence="2">
    <location>
        <begin position="957"/>
        <end position="968"/>
    </location>
</feature>
<proteinExistence type="predicted"/>
<dbReference type="PANTHER" id="PTHR11972">
    <property type="entry name" value="NADPH OXIDASE"/>
    <property type="match status" value="1"/>
</dbReference>
<dbReference type="PROSITE" id="PS50994">
    <property type="entry name" value="INTEGRASE"/>
    <property type="match status" value="1"/>
</dbReference>
<dbReference type="GO" id="GO:0016491">
    <property type="term" value="F:oxidoreductase activity"/>
    <property type="evidence" value="ECO:0007669"/>
    <property type="project" value="UniProtKB-KW"/>
</dbReference>
<feature type="compositionally biased region" description="Basic and acidic residues" evidence="2">
    <location>
        <begin position="1563"/>
        <end position="1577"/>
    </location>
</feature>
<dbReference type="PANTHER" id="PTHR11972:SF153">
    <property type="entry name" value="SUPEROXIDE-GENERATING NADPH OXIDASE HEAVY CHAIN SUBUNIT A"/>
    <property type="match status" value="1"/>
</dbReference>
<feature type="region of interest" description="Disordered" evidence="2">
    <location>
        <begin position="1554"/>
        <end position="1600"/>
    </location>
</feature>
<dbReference type="InterPro" id="IPR050369">
    <property type="entry name" value="RBOH/FRE"/>
</dbReference>
<sequence>MKPRSQQRTGARAGPLASTVMSPEGASFSPSGVPQHNGFGSYARYRKDVVNWEAVQDALLAAGEPHSRKAYPKTVRALLLRQNLSGNAASIAQTVPDSQLATMHGVEKLLSTLDPISVERQAEKRFIAHGELLRCRRTGSVDGFITAFQARKAMFMAEYFGGGVAQLPKELEEVLAYTMIANSEIGGAAQAQVLMYALKGKAPGELLTVEDAAQGLHLVGFGQAHAGRELKQVGSLLGDQNRTDGKKERLKEMKRKTKCKVCNQKGHWAGDTECAGVSEGFLGEDKYASSIYSLVSSHSATHNPLLTTPQLSLLSACKNMPIQVIQDTGSPQSIGGETELKRLAEKAGSHFNLEPKWKNDPDRHRFGISGPAAPIVGRFNVMLNGYPVSFLVRKSPCPILLGADVLDLCTIDGPGNQIRTKEGNLLCHTQGLQSGHKLCIFNSVSSFLSIQEYVDKGRRIHARTHATADQIAMLMVRAGEASQEEADRGAEALSKIVQRCGPCFRTTLPTHQAKVSVTPIFLNFNERVGVDIVYLRKVPFLHICDTATGYSEIGCAGGKRGQKALARVFETQWVYRHGAPQVAMADGEFEGGTAWLKMLETHGIQPAKLPSRHSRKNGITERKHREIRKFFERLCEPVEGFNEIVEKATIASHLANCQSGSRLASSFELVRGYAPHIPGGIPLPEEVRRADERRRARQKLLRLKHSKAIKFKTNYQVGDRVFVHIAEGKARNWLEARVKAITDGGIEIGSSRAKRHIAFEDVMPERELVDDIGADVVQDVEEGQDAVEQPEEDQEELPSFGDAPLEDNADFVPRAAESNNDGLPMEAAIPEELASTRVTEGATGLIVEETSTAMKPATSESSQQAITEAEENAISHEETSFEDSTGTEKRERPLQEGSDSEEQEIKRRHFAADGNVDTSPNELVTNDKEDEDQRAHLKRMPDDTGDFGKANSAHIHDIKRVRRDRKRKTPETPVRASSRVRRRTQRLIEIYLGEHDYVARVEEIFGTNPFSYNKAMNCGLPSNIFEEALTRELQVWNGAYEEVDVSQIPSGANVIGCHVLFNVKPAAGNKQRRLKARLVLHGHRDKERSMVRGDAPVPNSNAQRLVASICAAMGWQAFNGDVEGAYMKSGPAPRLIFVRLPPFLEARRRTLWKLLKMPYGLRDAGRQWLKCSDGELRNMGLRQSLFFPQIFFSPSRNLLLAKYVDDIFGCGTKEAVTAFLVQFEKRFKLGTRVLAPESMRFVGWNVETSSDRITLNQRDYAAEIEALEVPKDKAAVVDKDHKDYLKLCGKLNWLGHRTSPVAAFAASFLLQRAAHLSVHDLRLANGVLKECKRQPNCLSFKKVLNRPCRGKDFAHMWEKAVIEVFTDAGFPHGKELPHAQLGIAIGLTWKSRISVSHLVDWESRRMRKVVYSTPHAELLAITQGYAAAKLIQAFFYEFAQVKVPIHAFTDSKGMQANLTTSSCDIEKFLRLDAALIRHELETGELQQLTWIRGNRNPADCLTKRVTGTGQVILRNWIEESALSHFQESGTKGGRVETVTATPIMADAGDAGALAAAAPQDVPRGAHEVPARTAERENAAYQPNSEQAKTGKAKETKAKEPRVGSFWTRSEAFFSNQGANLATLALLIALDICMATWGVWEFTAPHWTTESKILRYTLPIARGAGRLVSWNAAVVFVTGSKWFWTWVRSTPIQYAFPVDKVMPKYHRLIALTIVIAGCVIHTVPQVVNYATEAIVINDGGPVWTFGAGFATLQLLITGILLFVVFLLFFATTLEKVRRSTIGFRIFWLSHVIGIVSAIPLLIIHGTQRGYPITVYFLAGPLVLYIIDVIMRRVRHAAREATVVHISAHEDGEDRVTKLILQVPGWRYSAGQYADIRIKEISVWEWHAFTIASAPNDRGEATFFIKAAGRWTGALWELANSATATDAESGSTAGIVGASLRGGFGAPAQKFSAYRHIVVIGTGIGVTPLLSVWHHIVDETRILMRDESLQDADGLSSSGSERTWNAPEVPELPLTEEEQFVLDHGDMAFTDVLGFERVSRATMTTRARVAFAASILESMTVNICLFLISIMLVTLVMCVWIFGKSLESAAIEIVASLLVLFIYVPKVILSGASYGKRYIVSIIFVMELAIVAMTVASLAASIADAISPSLLNAVLYFSFYGVYTLVHTVRIFFIYYATARPPELLEAENVRHTKLYAVPSRQSNEGSTLSVDPLDDDFSMQGIWVNKTYTGMSWAAEDLAESAKSLPRSFSLQFYATRDKPETLVRLDPFDRSRCGPQHELIAGRPDWHKIMSAAILRAHRGSPNHGSTVGVFYCGAPAVARELQSVAHRVTAEHLFEVKRQMLRDNRIQICTCRVLVAKENF</sequence>
<dbReference type="InterPro" id="IPR013103">
    <property type="entry name" value="RVT_2"/>
</dbReference>
<feature type="region of interest" description="Disordered" evidence="2">
    <location>
        <begin position="1"/>
        <end position="33"/>
    </location>
</feature>
<feature type="compositionally biased region" description="Acidic residues" evidence="2">
    <location>
        <begin position="782"/>
        <end position="796"/>
    </location>
</feature>
<feature type="transmembrane region" description="Helical" evidence="3">
    <location>
        <begin position="2152"/>
        <end position="2174"/>
    </location>
</feature>
<feature type="transmembrane region" description="Helical" evidence="3">
    <location>
        <begin position="1808"/>
        <end position="1828"/>
    </location>
</feature>
<dbReference type="InterPro" id="IPR001584">
    <property type="entry name" value="Integrase_cat-core"/>
</dbReference>
<comment type="caution">
    <text evidence="6">The sequence shown here is derived from an EMBL/GenBank/DDBJ whole genome shotgun (WGS) entry which is preliminary data.</text>
</comment>
<dbReference type="SUPFAM" id="SSF53098">
    <property type="entry name" value="Ribonuclease H-like"/>
    <property type="match status" value="1"/>
</dbReference>
<dbReference type="InterPro" id="IPR013112">
    <property type="entry name" value="FAD-bd_8"/>
</dbReference>
<evidence type="ECO:0000259" key="4">
    <source>
        <dbReference type="PROSITE" id="PS50994"/>
    </source>
</evidence>
<dbReference type="Gene3D" id="3.30.420.10">
    <property type="entry name" value="Ribonuclease H-like superfamily/Ribonuclease H"/>
    <property type="match status" value="1"/>
</dbReference>
<dbReference type="InterPro" id="IPR043502">
    <property type="entry name" value="DNA/RNA_pol_sf"/>
</dbReference>
<name>A0A5J4YWP1_PORPP</name>
<dbReference type="InterPro" id="IPR036397">
    <property type="entry name" value="RNaseH_sf"/>
</dbReference>
<gene>
    <name evidence="6" type="ORF">FVE85_1525</name>
</gene>
<dbReference type="GO" id="GO:0003676">
    <property type="term" value="F:nucleic acid binding"/>
    <property type="evidence" value="ECO:0007669"/>
    <property type="project" value="InterPro"/>
</dbReference>
<dbReference type="SUPFAM" id="SSF63380">
    <property type="entry name" value="Riboflavin synthase domain-like"/>
    <property type="match status" value="1"/>
</dbReference>
<dbReference type="InterPro" id="IPR039261">
    <property type="entry name" value="FNR_nucleotide-bd"/>
</dbReference>
<dbReference type="OrthoDB" id="6101at2759"/>
<keyword evidence="3" id="KW-0812">Transmembrane</keyword>
<feature type="region of interest" description="Disordered" evidence="2">
    <location>
        <begin position="782"/>
        <end position="807"/>
    </location>
</feature>
<feature type="transmembrane region" description="Helical" evidence="3">
    <location>
        <begin position="1780"/>
        <end position="1802"/>
    </location>
</feature>
<dbReference type="InterPro" id="IPR017938">
    <property type="entry name" value="Riboflavin_synthase-like_b-brl"/>
</dbReference>
<dbReference type="CDD" id="cd06186">
    <property type="entry name" value="NOX_Duox_like_FAD_NADP"/>
    <property type="match status" value="1"/>
</dbReference>
<feature type="compositionally biased region" description="Basic and acidic residues" evidence="2">
    <location>
        <begin position="925"/>
        <end position="942"/>
    </location>
</feature>
<evidence type="ECO:0000313" key="7">
    <source>
        <dbReference type="Proteomes" id="UP000324585"/>
    </source>
</evidence>
<evidence type="ECO:0000256" key="1">
    <source>
        <dbReference type="ARBA" id="ARBA00023002"/>
    </source>
</evidence>
<dbReference type="Pfam" id="PF08022">
    <property type="entry name" value="FAD_binding_8"/>
    <property type="match status" value="1"/>
</dbReference>
<feature type="compositionally biased region" description="Basic and acidic residues" evidence="2">
    <location>
        <begin position="1591"/>
        <end position="1600"/>
    </location>
</feature>
<dbReference type="InterPro" id="IPR017927">
    <property type="entry name" value="FAD-bd_FR_type"/>
</dbReference>
<dbReference type="Pfam" id="PF07727">
    <property type="entry name" value="RVT_2"/>
    <property type="match status" value="1"/>
</dbReference>
<feature type="transmembrane region" description="Helical" evidence="3">
    <location>
        <begin position="1746"/>
        <end position="1768"/>
    </location>
</feature>
<feature type="transmembrane region" description="Helical" evidence="3">
    <location>
        <begin position="1707"/>
        <end position="1726"/>
    </location>
</feature>
<feature type="compositionally biased region" description="Polar residues" evidence="2">
    <location>
        <begin position="849"/>
        <end position="866"/>
    </location>
</feature>
<dbReference type="Gene3D" id="3.40.50.80">
    <property type="entry name" value="Nucleotide-binding domain of ferredoxin-NADP reductase (FNR) module"/>
    <property type="match status" value="2"/>
</dbReference>
<dbReference type="EMBL" id="VRMN01000003">
    <property type="protein sequence ID" value="KAA8495370.1"/>
    <property type="molecule type" value="Genomic_DNA"/>
</dbReference>
<feature type="domain" description="FAD-binding FR-type" evidence="5">
    <location>
        <begin position="1834"/>
        <end position="1948"/>
    </location>
</feature>
<dbReference type="InterPro" id="IPR012337">
    <property type="entry name" value="RNaseH-like_sf"/>
</dbReference>
<feature type="transmembrane region" description="Helical" evidence="3">
    <location>
        <begin position="1666"/>
        <end position="1686"/>
    </location>
</feature>
<dbReference type="Pfam" id="PF08030">
    <property type="entry name" value="NAD_binding_6"/>
    <property type="match status" value="1"/>
</dbReference>
<keyword evidence="3" id="KW-1133">Transmembrane helix</keyword>
<protein>
    <submittedName>
        <fullName evidence="6">Respiratory burst oxidase-like protein C</fullName>
    </submittedName>
</protein>
<dbReference type="Proteomes" id="UP000324585">
    <property type="component" value="Unassembled WGS sequence"/>
</dbReference>
<evidence type="ECO:0000259" key="5">
    <source>
        <dbReference type="PROSITE" id="PS51384"/>
    </source>
</evidence>
<evidence type="ECO:0000256" key="3">
    <source>
        <dbReference type="SAM" id="Phobius"/>
    </source>
</evidence>
<reference evidence="7" key="1">
    <citation type="journal article" date="2019" name="Nat. Commun.">
        <title>Expansion of phycobilisome linker gene families in mesophilic red algae.</title>
        <authorList>
            <person name="Lee J."/>
            <person name="Kim D."/>
            <person name="Bhattacharya D."/>
            <person name="Yoon H.S."/>
        </authorList>
    </citation>
    <scope>NUCLEOTIDE SEQUENCE [LARGE SCALE GENOMIC DNA]</scope>
    <source>
        <strain evidence="7">CCMP 1328</strain>
    </source>
</reference>
<keyword evidence="1" id="KW-0560">Oxidoreductase</keyword>
<dbReference type="PROSITE" id="PS51384">
    <property type="entry name" value="FAD_FR"/>
    <property type="match status" value="1"/>
</dbReference>
<organism evidence="6 7">
    <name type="scientific">Porphyridium purpureum</name>
    <name type="common">Red alga</name>
    <name type="synonym">Porphyridium cruentum</name>
    <dbReference type="NCBI Taxonomy" id="35688"/>
    <lineage>
        <taxon>Eukaryota</taxon>
        <taxon>Rhodophyta</taxon>
        <taxon>Bangiophyceae</taxon>
        <taxon>Porphyridiales</taxon>
        <taxon>Porphyridiaceae</taxon>
        <taxon>Porphyridium</taxon>
    </lineage>
</organism>
<accession>A0A5J4YWP1</accession>